<feature type="repeat" description="ANK" evidence="3">
    <location>
        <begin position="963"/>
        <end position="988"/>
    </location>
</feature>
<dbReference type="EMBL" id="BOPL01000008">
    <property type="protein sequence ID" value="GIK05189.1"/>
    <property type="molecule type" value="Genomic_DNA"/>
</dbReference>
<evidence type="ECO:0000256" key="3">
    <source>
        <dbReference type="PROSITE-ProRule" id="PRU00023"/>
    </source>
</evidence>
<reference evidence="7 8" key="1">
    <citation type="submission" date="2021-02" db="EMBL/GenBank/DDBJ databases">
        <title>Pan-genome distribution and transcriptional activeness of fungal secondary metabolism genes in Aspergillus section Fumigati.</title>
        <authorList>
            <person name="Takahashi H."/>
            <person name="Umemura M."/>
            <person name="Ninomiya A."/>
            <person name="Kusuya Y."/>
            <person name="Urayama S."/>
            <person name="Shimizu M."/>
            <person name="Watanabe A."/>
            <person name="Kamei K."/>
            <person name="Yaguchi T."/>
            <person name="Hagiwara D."/>
        </authorList>
    </citation>
    <scope>NUCLEOTIDE SEQUENCE [LARGE SCALE GENOMIC DNA]</scope>
    <source>
        <strain evidence="7 8">IFM 47045</strain>
    </source>
</reference>
<evidence type="ECO:0000259" key="4">
    <source>
        <dbReference type="Pfam" id="PF01048"/>
    </source>
</evidence>
<gene>
    <name evidence="7" type="ORF">Aspvir_009292</name>
</gene>
<dbReference type="InterPro" id="IPR056884">
    <property type="entry name" value="NPHP3-like_N"/>
</dbReference>
<evidence type="ECO:0000259" key="6">
    <source>
        <dbReference type="Pfam" id="PF24883"/>
    </source>
</evidence>
<dbReference type="PANTHER" id="PTHR24198">
    <property type="entry name" value="ANKYRIN REPEAT AND PROTEIN KINASE DOMAIN-CONTAINING PROTEIN"/>
    <property type="match status" value="1"/>
</dbReference>
<feature type="repeat" description="ANK" evidence="3">
    <location>
        <begin position="1446"/>
        <end position="1478"/>
    </location>
</feature>
<keyword evidence="1" id="KW-0677">Repeat</keyword>
<feature type="repeat" description="ANK" evidence="3">
    <location>
        <begin position="1131"/>
        <end position="1163"/>
    </location>
</feature>
<dbReference type="SUPFAM" id="SSF48403">
    <property type="entry name" value="Ankyrin repeat"/>
    <property type="match status" value="2"/>
</dbReference>
<feature type="domain" description="Nucleoside phosphorylase" evidence="4">
    <location>
        <begin position="17"/>
        <end position="304"/>
    </location>
</feature>
<feature type="repeat" description="ANK" evidence="3">
    <location>
        <begin position="1064"/>
        <end position="1096"/>
    </location>
</feature>
<dbReference type="Gene3D" id="3.40.50.300">
    <property type="entry name" value="P-loop containing nucleotide triphosphate hydrolases"/>
    <property type="match status" value="1"/>
</dbReference>
<feature type="repeat" description="ANK" evidence="3">
    <location>
        <begin position="997"/>
        <end position="1029"/>
    </location>
</feature>
<dbReference type="PROSITE" id="PS50297">
    <property type="entry name" value="ANK_REP_REGION"/>
    <property type="match status" value="8"/>
</dbReference>
<feature type="repeat" description="ANK" evidence="3">
    <location>
        <begin position="1413"/>
        <end position="1445"/>
    </location>
</feature>
<dbReference type="GeneID" id="66937274"/>
<dbReference type="InterPro" id="IPR027417">
    <property type="entry name" value="P-loop_NTPase"/>
</dbReference>
<dbReference type="PROSITE" id="PS50088">
    <property type="entry name" value="ANK_REPEAT"/>
    <property type="match status" value="10"/>
</dbReference>
<dbReference type="InterPro" id="IPR035994">
    <property type="entry name" value="Nucleoside_phosphorylase_sf"/>
</dbReference>
<dbReference type="InterPro" id="IPR000845">
    <property type="entry name" value="Nucleoside_phosphorylase_d"/>
</dbReference>
<feature type="repeat" description="ANK" evidence="3">
    <location>
        <begin position="1031"/>
        <end position="1063"/>
    </location>
</feature>
<dbReference type="Pfam" id="PF24883">
    <property type="entry name" value="NPHP3_N"/>
    <property type="match status" value="1"/>
</dbReference>
<evidence type="ECO:0000313" key="8">
    <source>
        <dbReference type="Proteomes" id="UP000710440"/>
    </source>
</evidence>
<feature type="domain" description="GPI inositol-deacylase winged helix" evidence="5">
    <location>
        <begin position="670"/>
        <end position="744"/>
    </location>
</feature>
<accession>A0A9P3F4V4</accession>
<dbReference type="RefSeq" id="XP_043128375.1">
    <property type="nucleotide sequence ID" value="XM_043272440.1"/>
</dbReference>
<dbReference type="Pfam" id="PF01048">
    <property type="entry name" value="PNP_UDP_1"/>
    <property type="match status" value="1"/>
</dbReference>
<sequence>MAAVPTPLLRPHDYTVAWICALAIEMAAAEAMLDERHPALPTVPGDDNTYVAGRVGSHNVIIACLPAGVYGTTSAANVASQMRLTFKGIRFGLMVGIAGGVPSANHDIRLGDVVVSKPTRDSGGVIQYDYGKAVSGGHLERTGVLNKPPTMLLTAVTALQSAHIANKSRIPDLIADLAERHPRMREKFTYDSHREDLLFEAQYDHTDSETTCDGCDRHRLVTRAPRDRSDPVIHYGLIASGNQVIKNSRTRDRLAQELGILCFEMEAAGLVDTFPCLVIRGICDYADSHKNKQWQEYAAATAAGYTKELLSMVHAVHVADTPSALSVTDVVHSSKALAKPRGSSTWLTSRNGDLDETLFRRISAYEHEKVHRRLAHKRVMGTAQWFLDHTDFKAWLVERKFSRLWCSGKIGSGKTMIATAAIDAAKYRSSEHSASTVFFYCESDRPDELNGSYILSSLIKQLCEYLRAKNRGCPGDVADALNRFFGKKRVVPDFDDLKDVFIRLFHLIPDTVYIIDGLDALNPDQSKGLFELFRSLFCGSGSPPESRILVFSREQLPGYTGIPLFMAGVHQISTTSNVMPDLHTYIDTSVTDKLMSRKLTDNLALLDEVKRVLLEESSGMFLWVYLQLEILWQDCFTDNHILSALRDLPTDLEETYRRCVRRIHFTNPYALRVLQWVSFAARPLCIDELKEAVAFELQDVVWDAGKIPQADVVIGCCANLVAFDPSDYCVRFAHSSVKAYLQKDLASFIPGYPKSDRQGELQCGEFCIAYLAFSNFNLQLAKPADETVVAKVPDPKLLAGGALTSPLARLFLGWGADPKRRTQLQFRQIRSATLPDRSQYKFLDYAATHWTLQTKEITSRSTVWERFKHLPLCFNETWNFHPWVVGGRSQFSRLHGLFGWAVKEGHIPLLEMALTSDRHIREVCNLPLIDEHLPALHVASKFGLADVVKLLLPICQLNLQDEEGYTALHHAAGKGHGDVVAVLLTSGSTEVDLPSKFQVTPLWLAASHGHGHVLRILAEKQANLEARGNLTRQTPLSQAASNGHYDVVDLLVNMGAKLESRDAEGRTPLSWAVTNGHLHTVGLLLEKGANPDCKDTSKEKLLLWAAQAGHDVITGLLAANPLTNLNATDSEGLTPLLWTVRNQHFLTAEILLQRGAIREVRDAEGQTPLLWAARNRHEELTRSLVAKGAVIDSKDKYERTAFFWAVENSHEEMVKLLLDWSGDHVRKEKFIDSILSWAARTPTGNTVNLFLGKDGDPKDVAPPTPTSLLWAVKKSYVGLAQLFIERDTAVDREDLFRQGAIMWSTGHGQELLLQLLLGKSEDVQSTDPAALLDLLAETSKDPQPRHQSYRSLLWAAKHGHAYAAKLLLENGADIDANDSLGYTALLRAAREGNIKIAQLLVDQGANIHARTVYGETPLWWAARNGHDTLVVLLLNIGADFESKDKFGLTPLAWAVENRHRRVVRALVDRGANIWASDKSGQTPHSRSGATKMRALLLEGERE</sequence>
<dbReference type="Pfam" id="PF12796">
    <property type="entry name" value="Ank_2"/>
    <property type="match status" value="5"/>
</dbReference>
<proteinExistence type="predicted"/>
<dbReference type="Proteomes" id="UP000710440">
    <property type="component" value="Unassembled WGS sequence"/>
</dbReference>
<comment type="caution">
    <text evidence="7">The sequence shown here is derived from an EMBL/GenBank/DDBJ whole genome shotgun (WGS) entry which is preliminary data.</text>
</comment>
<dbReference type="PRINTS" id="PR01415">
    <property type="entry name" value="ANKYRIN"/>
</dbReference>
<dbReference type="GO" id="GO:0003824">
    <property type="term" value="F:catalytic activity"/>
    <property type="evidence" value="ECO:0007669"/>
    <property type="project" value="InterPro"/>
</dbReference>
<evidence type="ECO:0000256" key="1">
    <source>
        <dbReference type="ARBA" id="ARBA00022737"/>
    </source>
</evidence>
<feature type="domain" description="Nephrocystin 3-like N-terminal" evidence="6">
    <location>
        <begin position="381"/>
        <end position="553"/>
    </location>
</feature>
<dbReference type="Pfam" id="PF22939">
    <property type="entry name" value="WHD_GPIID"/>
    <property type="match status" value="1"/>
</dbReference>
<keyword evidence="8" id="KW-1185">Reference proteome</keyword>
<dbReference type="Gene3D" id="3.40.50.1580">
    <property type="entry name" value="Nucleoside phosphorylase domain"/>
    <property type="match status" value="1"/>
</dbReference>
<dbReference type="InterPro" id="IPR036770">
    <property type="entry name" value="Ankyrin_rpt-contain_sf"/>
</dbReference>
<feature type="repeat" description="ANK" evidence="3">
    <location>
        <begin position="1380"/>
        <end position="1412"/>
    </location>
</feature>
<dbReference type="InterPro" id="IPR054471">
    <property type="entry name" value="GPIID_WHD"/>
</dbReference>
<dbReference type="OrthoDB" id="1577640at2759"/>
<feature type="repeat" description="ANK" evidence="3">
    <location>
        <begin position="1164"/>
        <end position="1196"/>
    </location>
</feature>
<keyword evidence="2 3" id="KW-0040">ANK repeat</keyword>
<dbReference type="GO" id="GO:0009116">
    <property type="term" value="P:nucleoside metabolic process"/>
    <property type="evidence" value="ECO:0007669"/>
    <property type="project" value="InterPro"/>
</dbReference>
<dbReference type="PANTHER" id="PTHR24198:SF165">
    <property type="entry name" value="ANKYRIN REPEAT-CONTAINING PROTEIN-RELATED"/>
    <property type="match status" value="1"/>
</dbReference>
<name>A0A9P3F4V4_ASPVI</name>
<evidence type="ECO:0000259" key="5">
    <source>
        <dbReference type="Pfam" id="PF22939"/>
    </source>
</evidence>
<protein>
    <submittedName>
        <fullName evidence="7">Uncharacterized protein</fullName>
    </submittedName>
</protein>
<evidence type="ECO:0000256" key="2">
    <source>
        <dbReference type="ARBA" id="ARBA00023043"/>
    </source>
</evidence>
<evidence type="ECO:0000313" key="7">
    <source>
        <dbReference type="EMBL" id="GIK05189.1"/>
    </source>
</evidence>
<dbReference type="SUPFAM" id="SSF53167">
    <property type="entry name" value="Purine and uridine phosphorylases"/>
    <property type="match status" value="1"/>
</dbReference>
<feature type="repeat" description="ANK" evidence="3">
    <location>
        <begin position="1347"/>
        <end position="1379"/>
    </location>
</feature>
<dbReference type="Gene3D" id="1.25.40.20">
    <property type="entry name" value="Ankyrin repeat-containing domain"/>
    <property type="match status" value="3"/>
</dbReference>
<organism evidence="7 8">
    <name type="scientific">Aspergillus viridinutans</name>
    <dbReference type="NCBI Taxonomy" id="75553"/>
    <lineage>
        <taxon>Eukaryota</taxon>
        <taxon>Fungi</taxon>
        <taxon>Dikarya</taxon>
        <taxon>Ascomycota</taxon>
        <taxon>Pezizomycotina</taxon>
        <taxon>Eurotiomycetes</taxon>
        <taxon>Eurotiomycetidae</taxon>
        <taxon>Eurotiales</taxon>
        <taxon>Aspergillaceae</taxon>
        <taxon>Aspergillus</taxon>
        <taxon>Aspergillus subgen. Fumigati</taxon>
    </lineage>
</organism>
<dbReference type="SMART" id="SM00248">
    <property type="entry name" value="ANK"/>
    <property type="match status" value="15"/>
</dbReference>
<dbReference type="InterPro" id="IPR002110">
    <property type="entry name" value="Ankyrin_rpt"/>
</dbReference>
<dbReference type="SUPFAM" id="SSF52540">
    <property type="entry name" value="P-loop containing nucleoside triphosphate hydrolases"/>
    <property type="match status" value="1"/>
</dbReference>